<dbReference type="PROSITE" id="PS51257">
    <property type="entry name" value="PROKAR_LIPOPROTEIN"/>
    <property type="match status" value="1"/>
</dbReference>
<evidence type="ECO:0000313" key="1">
    <source>
        <dbReference type="EMBL" id="CAB4853406.1"/>
    </source>
</evidence>
<protein>
    <submittedName>
        <fullName evidence="1">Unannotated protein</fullName>
    </submittedName>
</protein>
<dbReference type="SUPFAM" id="SSF47203">
    <property type="entry name" value="Acyl-CoA dehydrogenase C-terminal domain-like"/>
    <property type="match status" value="1"/>
</dbReference>
<gene>
    <name evidence="1" type="ORF">UFOPK3267_02937</name>
</gene>
<sequence>MATRWLGRRGAWFSNDEFITASAATFACMTARETYDNTHQVTGGIGITSEYGLTDWTMRLLALHAELGGAKAHSRQVARARRAATT</sequence>
<dbReference type="Gene3D" id="1.20.140.10">
    <property type="entry name" value="Butyryl-CoA Dehydrogenase, subunit A, domain 3"/>
    <property type="match status" value="1"/>
</dbReference>
<dbReference type="EMBL" id="CAFBIY010000250">
    <property type="protein sequence ID" value="CAB4853406.1"/>
    <property type="molecule type" value="Genomic_DNA"/>
</dbReference>
<name>A0A6J7C5X1_9ZZZZ</name>
<dbReference type="AlphaFoldDB" id="A0A6J7C5X1"/>
<reference evidence="1" key="1">
    <citation type="submission" date="2020-05" db="EMBL/GenBank/DDBJ databases">
        <authorList>
            <person name="Chiriac C."/>
            <person name="Salcher M."/>
            <person name="Ghai R."/>
            <person name="Kavagutti S V."/>
        </authorList>
    </citation>
    <scope>NUCLEOTIDE SEQUENCE</scope>
</reference>
<accession>A0A6J7C5X1</accession>
<proteinExistence type="predicted"/>
<dbReference type="GO" id="GO:0016627">
    <property type="term" value="F:oxidoreductase activity, acting on the CH-CH group of donors"/>
    <property type="evidence" value="ECO:0007669"/>
    <property type="project" value="InterPro"/>
</dbReference>
<dbReference type="InterPro" id="IPR036250">
    <property type="entry name" value="AcylCo_DH-like_C"/>
</dbReference>
<organism evidence="1">
    <name type="scientific">freshwater metagenome</name>
    <dbReference type="NCBI Taxonomy" id="449393"/>
    <lineage>
        <taxon>unclassified sequences</taxon>
        <taxon>metagenomes</taxon>
        <taxon>ecological metagenomes</taxon>
    </lineage>
</organism>